<feature type="binding site" evidence="10">
    <location>
        <position position="260"/>
    </location>
    <ligand>
        <name>Zn(2+)</name>
        <dbReference type="ChEBI" id="CHEBI:29105"/>
    </ligand>
</feature>
<gene>
    <name evidence="10" type="primary">rsgA</name>
    <name evidence="13" type="ORF">VK70_08085</name>
</gene>
<feature type="binding site" evidence="10">
    <location>
        <begin position="120"/>
        <end position="123"/>
    </location>
    <ligand>
        <name>GTP</name>
        <dbReference type="ChEBI" id="CHEBI:37565"/>
    </ligand>
</feature>
<accession>A0A0F7F8M8</accession>
<comment type="subunit">
    <text evidence="10">Monomer. Associates with 30S ribosomal subunit, binds 16S rRNA.</text>
</comment>
<dbReference type="InterPro" id="IPR004881">
    <property type="entry name" value="Ribosome_biogen_GTPase_RsgA"/>
</dbReference>
<dbReference type="NCBIfam" id="TIGR00157">
    <property type="entry name" value="ribosome small subunit-dependent GTPase A"/>
    <property type="match status" value="1"/>
</dbReference>
<comment type="similarity">
    <text evidence="10">Belongs to the TRAFAC class YlqF/YawG GTPase family. RsgA subfamily.</text>
</comment>
<dbReference type="RefSeq" id="WP_025693641.1">
    <property type="nucleotide sequence ID" value="NZ_ASQQ01000006.1"/>
</dbReference>
<reference evidence="13 14" key="2">
    <citation type="journal article" date="2016" name="Genome Announc.">
        <title>Genome Sequence of a Gram-Positive Diazotroph, Paenibacillus durus Type Strain ATCC 35681.</title>
        <authorList>
            <person name="Halim M.A."/>
            <person name="Rahman A.Y."/>
            <person name="Sim K.S."/>
            <person name="Yam H.C."/>
            <person name="Rahim A.A."/>
            <person name="Ghazali A.H."/>
            <person name="Najimudin N."/>
        </authorList>
    </citation>
    <scope>NUCLEOTIDE SEQUENCE [LARGE SCALE GENOMIC DNA]</scope>
    <source>
        <strain evidence="13 14">ATCC 35681</strain>
    </source>
</reference>
<evidence type="ECO:0000256" key="8">
    <source>
        <dbReference type="ARBA" id="ARBA00022884"/>
    </source>
</evidence>
<evidence type="ECO:0000256" key="10">
    <source>
        <dbReference type="HAMAP-Rule" id="MF_01820"/>
    </source>
</evidence>
<dbReference type="SUPFAM" id="SSF50249">
    <property type="entry name" value="Nucleic acid-binding proteins"/>
    <property type="match status" value="1"/>
</dbReference>
<dbReference type="Gene3D" id="1.10.40.50">
    <property type="entry name" value="Probable gtpase engc, domain 3"/>
    <property type="match status" value="1"/>
</dbReference>
<dbReference type="InterPro" id="IPR012340">
    <property type="entry name" value="NA-bd_OB-fold"/>
</dbReference>
<dbReference type="InterPro" id="IPR027417">
    <property type="entry name" value="P-loop_NTPase"/>
</dbReference>
<keyword evidence="1 10" id="KW-0963">Cytoplasm</keyword>
<evidence type="ECO:0000256" key="5">
    <source>
        <dbReference type="ARBA" id="ARBA00022741"/>
    </source>
</evidence>
<keyword evidence="6 10" id="KW-0378">Hydrolase</keyword>
<comment type="function">
    <text evidence="10">One of several proteins that assist in the late maturation steps of the functional core of the 30S ribosomal subunit. Helps release RbfA from mature subunits. May play a role in the assembly of ribosomal proteins into the subunit. Circularly permuted GTPase that catalyzes slow GTP hydrolysis, GTPase activity is stimulated by the 30S ribosomal subunit.</text>
</comment>
<protein>
    <recommendedName>
        <fullName evidence="10">Small ribosomal subunit biogenesis GTPase RsgA</fullName>
        <ecNumber evidence="10">3.6.1.-</ecNumber>
    </recommendedName>
</protein>
<evidence type="ECO:0000256" key="2">
    <source>
        <dbReference type="ARBA" id="ARBA00022517"/>
    </source>
</evidence>
<dbReference type="GO" id="GO:0005737">
    <property type="term" value="C:cytoplasm"/>
    <property type="evidence" value="ECO:0007669"/>
    <property type="project" value="UniProtKB-SubCell"/>
</dbReference>
<keyword evidence="5 10" id="KW-0547">Nucleotide-binding</keyword>
<proteinExistence type="inferred from homology"/>
<sequence>MPEGVIVKALSGYYYVKPLREGKISPEDEIVQCRARGIFKKRGQSPLVGDRVIYSLTENGEGTVDELHPRDSELIRPPVANVTLAVLLFSVREPDLNLQLLDKFLVHIEHSGLDTIIVLTKQDLAEEDGKSIAHVKELYERIGYEVMVTSSRTGSGSEELRKRLAGAISVFAGQSGVGKSSLLNRLVPGLSLETSEISMRLGRGRHTTRHVELMDIGDGGYVADTPGFSQLDFLELGVEELSSCFREFVPFAAECKFRGCSHLHEPGCRVIEALEAGEISDSRYEHYKLFFNEMKDKKRRY</sequence>
<dbReference type="InterPro" id="IPR031944">
    <property type="entry name" value="RsgA_N"/>
</dbReference>
<dbReference type="GO" id="GO:0003924">
    <property type="term" value="F:GTPase activity"/>
    <property type="evidence" value="ECO:0007669"/>
    <property type="project" value="UniProtKB-UniRule"/>
</dbReference>
<evidence type="ECO:0000313" key="13">
    <source>
        <dbReference type="EMBL" id="AKG34539.1"/>
    </source>
</evidence>
<dbReference type="GO" id="GO:0042274">
    <property type="term" value="P:ribosomal small subunit biogenesis"/>
    <property type="evidence" value="ECO:0007669"/>
    <property type="project" value="UniProtKB-UniRule"/>
</dbReference>
<keyword evidence="8 10" id="KW-0694">RNA-binding</keyword>
<evidence type="ECO:0000256" key="9">
    <source>
        <dbReference type="ARBA" id="ARBA00023134"/>
    </source>
</evidence>
<feature type="domain" description="EngC GTPase" evidence="11">
    <location>
        <begin position="80"/>
        <end position="229"/>
    </location>
</feature>
<evidence type="ECO:0000256" key="4">
    <source>
        <dbReference type="ARBA" id="ARBA00022730"/>
    </source>
</evidence>
<dbReference type="CDD" id="cd04466">
    <property type="entry name" value="S1_YloQ_GTPase"/>
    <property type="match status" value="1"/>
</dbReference>
<dbReference type="PATRIC" id="fig|1333534.5.peg.1765"/>
<dbReference type="GO" id="GO:0046872">
    <property type="term" value="F:metal ion binding"/>
    <property type="evidence" value="ECO:0007669"/>
    <property type="project" value="UniProtKB-KW"/>
</dbReference>
<dbReference type="Proteomes" id="UP000034189">
    <property type="component" value="Chromosome"/>
</dbReference>
<evidence type="ECO:0000259" key="11">
    <source>
        <dbReference type="PROSITE" id="PS50936"/>
    </source>
</evidence>
<dbReference type="PANTHER" id="PTHR32120">
    <property type="entry name" value="SMALL RIBOSOMAL SUBUNIT BIOGENESIS GTPASE RSGA"/>
    <property type="match status" value="1"/>
</dbReference>
<evidence type="ECO:0000256" key="3">
    <source>
        <dbReference type="ARBA" id="ARBA00022723"/>
    </source>
</evidence>
<dbReference type="PANTHER" id="PTHR32120:SF11">
    <property type="entry name" value="SMALL RIBOSOMAL SUBUNIT BIOGENESIS GTPASE RSGA 1, MITOCHONDRIAL-RELATED"/>
    <property type="match status" value="1"/>
</dbReference>
<keyword evidence="4 10" id="KW-0699">rRNA-binding</keyword>
<organism evidence="13 14">
    <name type="scientific">Paenibacillus durus ATCC 35681</name>
    <dbReference type="NCBI Taxonomy" id="1333534"/>
    <lineage>
        <taxon>Bacteria</taxon>
        <taxon>Bacillati</taxon>
        <taxon>Bacillota</taxon>
        <taxon>Bacilli</taxon>
        <taxon>Bacillales</taxon>
        <taxon>Paenibacillaceae</taxon>
        <taxon>Paenibacillus</taxon>
    </lineage>
</organism>
<dbReference type="InterPro" id="IPR030378">
    <property type="entry name" value="G_CP_dom"/>
</dbReference>
<evidence type="ECO:0000256" key="1">
    <source>
        <dbReference type="ARBA" id="ARBA00022490"/>
    </source>
</evidence>
<dbReference type="PROSITE" id="PS50936">
    <property type="entry name" value="ENGC_GTPASE"/>
    <property type="match status" value="1"/>
</dbReference>
<dbReference type="SUPFAM" id="SSF52540">
    <property type="entry name" value="P-loop containing nucleoside triphosphate hydrolases"/>
    <property type="match status" value="1"/>
</dbReference>
<comment type="subcellular location">
    <subcellularLocation>
        <location evidence="10">Cytoplasm</location>
    </subcellularLocation>
</comment>
<keyword evidence="3 10" id="KW-0479">Metal-binding</keyword>
<evidence type="ECO:0000256" key="6">
    <source>
        <dbReference type="ARBA" id="ARBA00022801"/>
    </source>
</evidence>
<dbReference type="HAMAP" id="MF_01820">
    <property type="entry name" value="GTPase_RsgA"/>
    <property type="match status" value="1"/>
</dbReference>
<evidence type="ECO:0000256" key="7">
    <source>
        <dbReference type="ARBA" id="ARBA00022833"/>
    </source>
</evidence>
<dbReference type="AlphaFoldDB" id="A0A0F7F8M8"/>
<dbReference type="Pfam" id="PF03193">
    <property type="entry name" value="RsgA_GTPase"/>
    <property type="match status" value="1"/>
</dbReference>
<dbReference type="Pfam" id="PF16745">
    <property type="entry name" value="RsgA_N"/>
    <property type="match status" value="1"/>
</dbReference>
<keyword evidence="9 10" id="KW-0342">GTP-binding</keyword>
<dbReference type="GO" id="GO:0019843">
    <property type="term" value="F:rRNA binding"/>
    <property type="evidence" value="ECO:0007669"/>
    <property type="project" value="UniProtKB-KW"/>
</dbReference>
<keyword evidence="2 10" id="KW-0690">Ribosome biogenesis</keyword>
<dbReference type="EC" id="3.6.1.-" evidence="10"/>
<evidence type="ECO:0000313" key="14">
    <source>
        <dbReference type="Proteomes" id="UP000034189"/>
    </source>
</evidence>
<feature type="domain" description="CP-type G" evidence="12">
    <location>
        <begin position="71"/>
        <end position="231"/>
    </location>
</feature>
<keyword evidence="7 10" id="KW-0862">Zinc</keyword>
<dbReference type="PROSITE" id="PS51721">
    <property type="entry name" value="G_CP"/>
    <property type="match status" value="1"/>
</dbReference>
<feature type="binding site" evidence="10">
    <location>
        <position position="268"/>
    </location>
    <ligand>
        <name>Zn(2+)</name>
        <dbReference type="ChEBI" id="CHEBI:29105"/>
    </ligand>
</feature>
<feature type="binding site" evidence="10">
    <location>
        <begin position="173"/>
        <end position="181"/>
    </location>
    <ligand>
        <name>GTP</name>
        <dbReference type="ChEBI" id="CHEBI:37565"/>
    </ligand>
</feature>
<comment type="cofactor">
    <cofactor evidence="10">
        <name>Zn(2+)</name>
        <dbReference type="ChEBI" id="CHEBI:29105"/>
    </cofactor>
    <text evidence="10">Binds 1 zinc ion per subunit.</text>
</comment>
<dbReference type="Gene3D" id="2.40.50.140">
    <property type="entry name" value="Nucleic acid-binding proteins"/>
    <property type="match status" value="1"/>
</dbReference>
<dbReference type="CDD" id="cd01854">
    <property type="entry name" value="YjeQ_EngC"/>
    <property type="match status" value="1"/>
</dbReference>
<dbReference type="EMBL" id="CP011114">
    <property type="protein sequence ID" value="AKG34539.1"/>
    <property type="molecule type" value="Genomic_DNA"/>
</dbReference>
<reference evidence="13 14" key="1">
    <citation type="submission" date="2015-03" db="EMBL/GenBank/DDBJ databases">
        <authorList>
            <person name="Abdul Halim M."/>
        </authorList>
    </citation>
    <scope>NUCLEOTIDE SEQUENCE [LARGE SCALE GENOMIC DNA]</scope>
    <source>
        <strain evidence="13 14">ATCC 35681</strain>
    </source>
</reference>
<evidence type="ECO:0000259" key="12">
    <source>
        <dbReference type="PROSITE" id="PS51721"/>
    </source>
</evidence>
<name>A0A0F7F8M8_PAEDU</name>
<dbReference type="HOGENOM" id="CLU_033617_2_1_9"/>
<dbReference type="Gene3D" id="3.40.50.300">
    <property type="entry name" value="P-loop containing nucleotide triphosphate hydrolases"/>
    <property type="match status" value="1"/>
</dbReference>
<feature type="binding site" evidence="10">
    <location>
        <position position="255"/>
    </location>
    <ligand>
        <name>Zn(2+)</name>
        <dbReference type="ChEBI" id="CHEBI:29105"/>
    </ligand>
</feature>
<dbReference type="OrthoDB" id="9809485at2"/>
<feature type="binding site" evidence="10">
    <location>
        <position position="262"/>
    </location>
    <ligand>
        <name>Zn(2+)</name>
        <dbReference type="ChEBI" id="CHEBI:29105"/>
    </ligand>
</feature>
<dbReference type="GO" id="GO:0005525">
    <property type="term" value="F:GTP binding"/>
    <property type="evidence" value="ECO:0007669"/>
    <property type="project" value="UniProtKB-UniRule"/>
</dbReference>
<dbReference type="InterPro" id="IPR010914">
    <property type="entry name" value="RsgA_GTPase_dom"/>
</dbReference>